<feature type="region of interest" description="Disordered" evidence="1">
    <location>
        <begin position="444"/>
        <end position="537"/>
    </location>
</feature>
<dbReference type="InterPro" id="IPR003587">
    <property type="entry name" value="Hint_dom_N"/>
</dbReference>
<dbReference type="Pfam" id="PF07591">
    <property type="entry name" value="PT-HINT"/>
    <property type="match status" value="1"/>
</dbReference>
<feature type="compositionally biased region" description="Basic and acidic residues" evidence="1">
    <location>
        <begin position="458"/>
        <end position="475"/>
    </location>
</feature>
<dbReference type="InterPro" id="IPR036844">
    <property type="entry name" value="Hint_dom_sf"/>
</dbReference>
<organism evidence="3 5">
    <name type="scientific">Amycolatopsis regifaucium</name>
    <dbReference type="NCBI Taxonomy" id="546365"/>
    <lineage>
        <taxon>Bacteria</taxon>
        <taxon>Bacillati</taxon>
        <taxon>Actinomycetota</taxon>
        <taxon>Actinomycetes</taxon>
        <taxon>Pseudonocardiales</taxon>
        <taxon>Pseudonocardiaceae</taxon>
        <taxon>Amycolatopsis</taxon>
    </lineage>
</organism>
<evidence type="ECO:0000313" key="4">
    <source>
        <dbReference type="EMBL" id="OKA07974.1"/>
    </source>
</evidence>
<dbReference type="Proteomes" id="UP000076321">
    <property type="component" value="Unassembled WGS sequence"/>
</dbReference>
<dbReference type="AlphaFoldDB" id="A0A154MT85"/>
<name>A0A154MT85_9PSEU</name>
<feature type="domain" description="Hint" evidence="2">
    <location>
        <begin position="294"/>
        <end position="399"/>
    </location>
</feature>
<feature type="region of interest" description="Disordered" evidence="1">
    <location>
        <begin position="132"/>
        <end position="301"/>
    </location>
</feature>
<dbReference type="EMBL" id="LOBU02000012">
    <property type="protein sequence ID" value="OKA07974.1"/>
    <property type="molecule type" value="Genomic_DNA"/>
</dbReference>
<keyword evidence="6" id="KW-1185">Reference proteome</keyword>
<reference evidence="3 5" key="1">
    <citation type="submission" date="2015-12" db="EMBL/GenBank/DDBJ databases">
        <title>Amycolatopsis regifaucium genome sequencing and assembly.</title>
        <authorList>
            <person name="Mayilraj S."/>
        </authorList>
    </citation>
    <scope>NUCLEOTIDE SEQUENCE [LARGE SCALE GENOMIC DNA]</scope>
    <source>
        <strain evidence="3 5">GY080</strain>
    </source>
</reference>
<reference evidence="4 6" key="2">
    <citation type="submission" date="2016-11" db="EMBL/GenBank/DDBJ databases">
        <title>Genome sequencing of Amycolatopsis regifaucium.</title>
        <authorList>
            <person name="Mayilraj S."/>
            <person name="Kaur N."/>
        </authorList>
    </citation>
    <scope>NUCLEOTIDE SEQUENCE [LARGE SCALE GENOMIC DNA]</scope>
    <source>
        <strain evidence="4 6">GY080</strain>
    </source>
</reference>
<evidence type="ECO:0000313" key="6">
    <source>
        <dbReference type="Proteomes" id="UP000186883"/>
    </source>
</evidence>
<evidence type="ECO:0000313" key="3">
    <source>
        <dbReference type="EMBL" id="KZB87143.1"/>
    </source>
</evidence>
<dbReference type="SUPFAM" id="SSF51294">
    <property type="entry name" value="Hedgehog/intein (Hint) domain"/>
    <property type="match status" value="1"/>
</dbReference>
<feature type="compositionally biased region" description="Polar residues" evidence="1">
    <location>
        <begin position="191"/>
        <end position="210"/>
    </location>
</feature>
<dbReference type="Gene3D" id="2.170.16.10">
    <property type="entry name" value="Hedgehog/Intein (Hint) domain"/>
    <property type="match status" value="1"/>
</dbReference>
<dbReference type="RefSeq" id="WP_061985192.1">
    <property type="nucleotide sequence ID" value="NZ_FOPQ01000036.1"/>
</dbReference>
<feature type="compositionally biased region" description="Polar residues" evidence="1">
    <location>
        <begin position="503"/>
        <end position="513"/>
    </location>
</feature>
<feature type="compositionally biased region" description="Basic and acidic residues" evidence="1">
    <location>
        <begin position="236"/>
        <end position="249"/>
    </location>
</feature>
<dbReference type="SMART" id="SM00306">
    <property type="entry name" value="HintN"/>
    <property type="match status" value="1"/>
</dbReference>
<dbReference type="PROSITE" id="PS50818">
    <property type="entry name" value="INTEIN_C_TER"/>
    <property type="match status" value="1"/>
</dbReference>
<proteinExistence type="predicted"/>
<accession>A0A154MT85</accession>
<evidence type="ECO:0000313" key="5">
    <source>
        <dbReference type="Proteomes" id="UP000076321"/>
    </source>
</evidence>
<dbReference type="InterPro" id="IPR030934">
    <property type="entry name" value="Intein_C"/>
</dbReference>
<feature type="compositionally biased region" description="Basic and acidic residues" evidence="1">
    <location>
        <begin position="211"/>
        <end position="220"/>
    </location>
</feature>
<evidence type="ECO:0000259" key="2">
    <source>
        <dbReference type="SMART" id="SM00306"/>
    </source>
</evidence>
<dbReference type="CDD" id="cd00081">
    <property type="entry name" value="Hint"/>
    <property type="match status" value="1"/>
</dbReference>
<comment type="caution">
    <text evidence="3">The sequence shown here is derived from an EMBL/GenBank/DDBJ whole genome shotgun (WGS) entry which is preliminary data.</text>
</comment>
<evidence type="ECO:0000256" key="1">
    <source>
        <dbReference type="SAM" id="MobiDB-lite"/>
    </source>
</evidence>
<sequence>MKIDKGKDSKDHLVGNVLDEARETVVEGLASIPHAIKGFVDANQDATTWSEADPNSDEWRAADKRIKERGEAVAEVVRNPGKVVEEVVRPYKEDWNSDQPERVVGRAAVDIGTMFIPGVGVGKRVMNAAEALSGGRGPDLGTIARPRPDREPGKGSTSGSPTPADLPARPDSGAGTPNPQNSPDRAGTAPPTGTQGSKADTTAPRTSSRSPNKDGQDRRVLPAPVTQLPTLPRGDSPARRAADKPRQDTDTPPSPKSGDAESKQRSSDRTPEADTKTSPESRDSADAATRCPTPNSFVPGTPVLLADGTYKPIEKVNLGDRVLATDPVTGLTQARPVINLIPGQGLKELVRITVDTDGDRGNATGTVTATDEHPFWVADTGRWTDAEDLNRGDLLRTPDGRLLQVVAVHEWTQQQQVHNLTIEGLHTYYVNVGGQDILTHNAGEENCFAGTPGSSERSMTREQWRAEQSRQRAERSVANVDRPLENPLPNAGQEGHGHGRHGYQTTDGQQATRVRTGIAPDGSSAPAGRASRFRNAQAEAEALGRAASKLEANLRDGAVPSYTDPVTGKPLYFDPASGVPVRHRVLVTTDDPRGFGESAQVARRVGGPSSPFVLDANGNRIPDLVVTPQKTARVVYEYVRSANEWRPISYYPEP</sequence>
<dbReference type="Proteomes" id="UP000186883">
    <property type="component" value="Unassembled WGS sequence"/>
</dbReference>
<gene>
    <name evidence="4" type="ORF">ATP06_0211700</name>
    <name evidence="3" type="ORF">AVL48_20935</name>
</gene>
<dbReference type="EMBL" id="LQCI01000003">
    <property type="protein sequence ID" value="KZB87143.1"/>
    <property type="molecule type" value="Genomic_DNA"/>
</dbReference>
<protein>
    <recommendedName>
        <fullName evidence="2">Hint domain-containing protein</fullName>
    </recommendedName>
</protein>
<feature type="compositionally biased region" description="Basic and acidic residues" evidence="1">
    <location>
        <begin position="258"/>
        <end position="285"/>
    </location>
</feature>